<dbReference type="Gene3D" id="3.40.50.1240">
    <property type="entry name" value="Phosphoglycerate mutase-like"/>
    <property type="match status" value="1"/>
</dbReference>
<dbReference type="OrthoDB" id="6509975at2759"/>
<dbReference type="AlphaFoldDB" id="A0A9N9HI80"/>
<evidence type="ECO:0000313" key="2">
    <source>
        <dbReference type="Proteomes" id="UP000789570"/>
    </source>
</evidence>
<name>A0A9N9HI80_9GLOM</name>
<organism evidence="1 2">
    <name type="scientific">Funneliformis caledonium</name>
    <dbReference type="NCBI Taxonomy" id="1117310"/>
    <lineage>
        <taxon>Eukaryota</taxon>
        <taxon>Fungi</taxon>
        <taxon>Fungi incertae sedis</taxon>
        <taxon>Mucoromycota</taxon>
        <taxon>Glomeromycotina</taxon>
        <taxon>Glomeromycetes</taxon>
        <taxon>Glomerales</taxon>
        <taxon>Glomeraceae</taxon>
        <taxon>Funneliformis</taxon>
    </lineage>
</organism>
<feature type="non-terminal residue" evidence="1">
    <location>
        <position position="1"/>
    </location>
</feature>
<comment type="caution">
    <text evidence="1">The sequence shown here is derived from an EMBL/GenBank/DDBJ whole genome shotgun (WGS) entry which is preliminary data.</text>
</comment>
<gene>
    <name evidence="1" type="ORF">FCALED_LOCUS12917</name>
</gene>
<protein>
    <submittedName>
        <fullName evidence="1">5287_t:CDS:1</fullName>
    </submittedName>
</protein>
<sequence>PTLNLQIGCRYITQLVNGVEGHLYGNSTVKADLKNAHAFSMMMILTTFGLFKNEYPLTGNFTFEHIQNVEYSEYRTIHWSSNLYFEIPWNKFKKILGDKIWCDYEKLCAYP</sequence>
<dbReference type="InterPro" id="IPR029033">
    <property type="entry name" value="His_PPase_superfam"/>
</dbReference>
<keyword evidence="2" id="KW-1185">Reference proteome</keyword>
<dbReference type="Proteomes" id="UP000789570">
    <property type="component" value="Unassembled WGS sequence"/>
</dbReference>
<dbReference type="EMBL" id="CAJVPQ010006855">
    <property type="protein sequence ID" value="CAG8690161.1"/>
    <property type="molecule type" value="Genomic_DNA"/>
</dbReference>
<proteinExistence type="predicted"/>
<accession>A0A9N9HI80</accession>
<evidence type="ECO:0000313" key="1">
    <source>
        <dbReference type="EMBL" id="CAG8690161.1"/>
    </source>
</evidence>
<reference evidence="1" key="1">
    <citation type="submission" date="2021-06" db="EMBL/GenBank/DDBJ databases">
        <authorList>
            <person name="Kallberg Y."/>
            <person name="Tangrot J."/>
            <person name="Rosling A."/>
        </authorList>
    </citation>
    <scope>NUCLEOTIDE SEQUENCE</scope>
    <source>
        <strain evidence="1">UK204</strain>
    </source>
</reference>
<dbReference type="SUPFAM" id="SSF53254">
    <property type="entry name" value="Phosphoglycerate mutase-like"/>
    <property type="match status" value="1"/>
</dbReference>